<protein>
    <submittedName>
        <fullName evidence="2">Oxidoreductase</fullName>
    </submittedName>
</protein>
<dbReference type="EMBL" id="AP027272">
    <property type="protein sequence ID" value="BDX06329.1"/>
    <property type="molecule type" value="Genomic_DNA"/>
</dbReference>
<dbReference type="PANTHER" id="PTHR43312">
    <property type="entry name" value="D-THREO-ALDOSE 1-DEHYDROGENASE"/>
    <property type="match status" value="1"/>
</dbReference>
<accession>A0AA48HQW0</accession>
<dbReference type="InterPro" id="IPR023210">
    <property type="entry name" value="NADP_OxRdtase_dom"/>
</dbReference>
<proteinExistence type="predicted"/>
<feature type="domain" description="NADP-dependent oxidoreductase" evidence="1">
    <location>
        <begin position="4"/>
        <end position="249"/>
    </location>
</feature>
<evidence type="ECO:0000259" key="1">
    <source>
        <dbReference type="Pfam" id="PF00248"/>
    </source>
</evidence>
<evidence type="ECO:0000313" key="2">
    <source>
        <dbReference type="EMBL" id="BDX06329.1"/>
    </source>
</evidence>
<name>A0AA48HQW0_9ALTE</name>
<dbReference type="AlphaFoldDB" id="A0AA48HQW0"/>
<sequence>MPAIGMGTWITFNVGGSVALRNARTEVLRAFFEAGGTFIDSSPMYGSSEEVIGYALGKTGSEQTFTATKTWTGSTTEARQQLSDSQRLWGRNQFDLLQVHNLVGWREHLPWFKELKHAGIIRYVGVTTSHGRRHDEIEQILKTQSLDFVQLTYNLIDTDAQRRLIPLARDKGIAVICNRPFRGGGLTKHTERKKVPNWADELQCQTWPQLMLKFIISMPGVTVAIPATSQVAHMKENMQAMYGVLPDEKQRNEIRQAFSNL</sequence>
<dbReference type="Gene3D" id="3.20.20.100">
    <property type="entry name" value="NADP-dependent oxidoreductase domain"/>
    <property type="match status" value="1"/>
</dbReference>
<dbReference type="RefSeq" id="WP_338292351.1">
    <property type="nucleotide sequence ID" value="NZ_AP027272.1"/>
</dbReference>
<keyword evidence="3" id="KW-1185">Reference proteome</keyword>
<dbReference type="Pfam" id="PF00248">
    <property type="entry name" value="Aldo_ket_red"/>
    <property type="match status" value="1"/>
</dbReference>
<reference evidence="2" key="1">
    <citation type="submission" date="2023-01" db="EMBL/GenBank/DDBJ databases">
        <title>Complete genome sequence of Planctobacterium marinum strain Dej080120_11.</title>
        <authorList>
            <person name="Ueki S."/>
            <person name="Maruyama F."/>
        </authorList>
    </citation>
    <scope>NUCLEOTIDE SEQUENCE</scope>
    <source>
        <strain evidence="2">Dej080120_11</strain>
    </source>
</reference>
<dbReference type="CDD" id="cd19095">
    <property type="entry name" value="AKR_PA4992-like"/>
    <property type="match status" value="1"/>
</dbReference>
<dbReference type="InterPro" id="IPR036812">
    <property type="entry name" value="NAD(P)_OxRdtase_dom_sf"/>
</dbReference>
<dbReference type="KEGG" id="pmaw:MACH26_18500"/>
<dbReference type="SUPFAM" id="SSF51430">
    <property type="entry name" value="NAD(P)-linked oxidoreductase"/>
    <property type="match status" value="1"/>
</dbReference>
<evidence type="ECO:0000313" key="3">
    <source>
        <dbReference type="Proteomes" id="UP001333710"/>
    </source>
</evidence>
<dbReference type="InterPro" id="IPR053135">
    <property type="entry name" value="AKR2_Oxidoreductase"/>
</dbReference>
<dbReference type="Proteomes" id="UP001333710">
    <property type="component" value="Chromosome"/>
</dbReference>
<organism evidence="2 3">
    <name type="scientific">Planctobacterium marinum</name>
    <dbReference type="NCBI Taxonomy" id="1631968"/>
    <lineage>
        <taxon>Bacteria</taxon>
        <taxon>Pseudomonadati</taxon>
        <taxon>Pseudomonadota</taxon>
        <taxon>Gammaproteobacteria</taxon>
        <taxon>Alteromonadales</taxon>
        <taxon>Alteromonadaceae</taxon>
        <taxon>Planctobacterium</taxon>
    </lineage>
</organism>
<gene>
    <name evidence="2" type="ORF">MACH26_18500</name>
</gene>
<dbReference type="PANTHER" id="PTHR43312:SF1">
    <property type="entry name" value="NADP-DEPENDENT OXIDOREDUCTASE DOMAIN-CONTAINING PROTEIN"/>
    <property type="match status" value="1"/>
</dbReference>